<evidence type="ECO:0000256" key="6">
    <source>
        <dbReference type="ARBA" id="ARBA00022837"/>
    </source>
</evidence>
<feature type="region of interest" description="Disordered" evidence="12">
    <location>
        <begin position="17"/>
        <end position="41"/>
    </location>
</feature>
<evidence type="ECO:0000313" key="16">
    <source>
        <dbReference type="Proteomes" id="UP000230423"/>
    </source>
</evidence>
<dbReference type="InterPro" id="IPR002048">
    <property type="entry name" value="EF_hand_dom"/>
</dbReference>
<comment type="function">
    <text evidence="9">Probable molecular chaperone assisting protein biosynthesis and transport in the endoplasmic reticulum. Required for the proper biosynthesis and transport of pulmonary surfactant-associated protein A/SP-A, pulmonary surfactant-associated protein D/SP-D and the lipid transporter ABCA3. By regulating both the proper expression and the degradation through the endoplasmic reticulum-associated protein degradation pathway of these proteins plays a crucial role in pulmonary surfactant homeostasis. Has an anti-fibrotic activity by negatively regulating the secretion of type I and type III collagens. This calcium-binding protein also transiently associates with immature PCSK6 and regulates its secretion.</text>
</comment>
<feature type="signal peptide" evidence="13">
    <location>
        <begin position="1"/>
        <end position="15"/>
    </location>
</feature>
<evidence type="ECO:0000256" key="8">
    <source>
        <dbReference type="ARBA" id="ARBA00023186"/>
    </source>
</evidence>
<dbReference type="Pfam" id="PF13499">
    <property type="entry name" value="EF-hand_7"/>
    <property type="match status" value="1"/>
</dbReference>
<comment type="subcellular location">
    <subcellularLocation>
        <location evidence="1">Endoplasmic reticulum lumen</location>
    </subcellularLocation>
</comment>
<evidence type="ECO:0000256" key="10">
    <source>
        <dbReference type="ARBA" id="ARBA00063143"/>
    </source>
</evidence>
<evidence type="ECO:0000256" key="12">
    <source>
        <dbReference type="SAM" id="MobiDB-lite"/>
    </source>
</evidence>
<evidence type="ECO:0000256" key="2">
    <source>
        <dbReference type="ARBA" id="ARBA00022723"/>
    </source>
</evidence>
<dbReference type="PROSITE" id="PS50222">
    <property type="entry name" value="EF_HAND_2"/>
    <property type="match status" value="5"/>
</dbReference>
<comment type="subunit">
    <text evidence="10">Interacts with PCSK6 (immature form including the propeptide); probably involved in the maturation and the secretion of PCSK6.</text>
</comment>
<keyword evidence="16" id="KW-1185">Reference proteome</keyword>
<evidence type="ECO:0000256" key="1">
    <source>
        <dbReference type="ARBA" id="ARBA00004319"/>
    </source>
</evidence>
<dbReference type="InterPro" id="IPR011992">
    <property type="entry name" value="EF-hand-dom_pair"/>
</dbReference>
<keyword evidence="7" id="KW-0325">Glycoprotein</keyword>
<dbReference type="GO" id="GO:0005509">
    <property type="term" value="F:calcium ion binding"/>
    <property type="evidence" value="ECO:0007669"/>
    <property type="project" value="InterPro"/>
</dbReference>
<dbReference type="PROSITE" id="PS00018">
    <property type="entry name" value="EF_HAND_1"/>
    <property type="match status" value="6"/>
</dbReference>
<dbReference type="SMART" id="SM00054">
    <property type="entry name" value="EFh"/>
    <property type="match status" value="6"/>
</dbReference>
<evidence type="ECO:0000256" key="7">
    <source>
        <dbReference type="ARBA" id="ARBA00023180"/>
    </source>
</evidence>
<dbReference type="FunFam" id="1.10.238.10:FF:000104">
    <property type="entry name" value="calumenin isoform X1"/>
    <property type="match status" value="2"/>
</dbReference>
<evidence type="ECO:0000256" key="5">
    <source>
        <dbReference type="ARBA" id="ARBA00022824"/>
    </source>
</evidence>
<accession>A0A2G9UJS0</accession>
<dbReference type="EMBL" id="KZ346283">
    <property type="protein sequence ID" value="PIO70396.1"/>
    <property type="molecule type" value="Genomic_DNA"/>
</dbReference>
<dbReference type="Gene3D" id="1.10.238.10">
    <property type="entry name" value="EF-hand"/>
    <property type="match status" value="4"/>
</dbReference>
<feature type="domain" description="EF-hand" evidence="14">
    <location>
        <begin position="59"/>
        <end position="94"/>
    </location>
</feature>
<name>A0A2G9UJS0_TELCI</name>
<evidence type="ECO:0000313" key="15">
    <source>
        <dbReference type="EMBL" id="PIO70396.1"/>
    </source>
</evidence>
<evidence type="ECO:0000259" key="14">
    <source>
        <dbReference type="PROSITE" id="PS50222"/>
    </source>
</evidence>
<proteinExistence type="predicted"/>
<sequence>MKYLVLVALIVQALGSHHSTDPDKDAAHQKGGEHDPKYDHDQFLGKDTAAEFDELTPEKSKERLAKLIPKMDADGDGFVEEKELREHINFMQKRYVNNDVERTWKNYKDEKIADGKIKWEDYREMVYGSPTGEGQELSPEYAKMIARDQKRKLIPKMDADGDGFVEEKELREHINFMQKRYVNNDVERTWKNYKDEKIADGKIKWEDYREMVYGSPTGEGQELSPEYAKMIARDQKRWAVADYDSNGMLDRTEYGCFMHPEDCDHMRDVVVAETIEDIDKNKDGFVDLEEYIGDMYRPDDYPELNGKEPDWVQSEREMFKEHRDKDGDGKLNQEEMRDWIMPVGFDHAEAEARHLVGIADDNKDGKLSPEEIIAHYDTFVGSQATDYGEQLQKHDPAEL</sequence>
<feature type="domain" description="EF-hand" evidence="14">
    <location>
        <begin position="324"/>
        <end position="346"/>
    </location>
</feature>
<organism evidence="15 16">
    <name type="scientific">Teladorsagia circumcincta</name>
    <name type="common">Brown stomach worm</name>
    <name type="synonym">Ostertagia circumcincta</name>
    <dbReference type="NCBI Taxonomy" id="45464"/>
    <lineage>
        <taxon>Eukaryota</taxon>
        <taxon>Metazoa</taxon>
        <taxon>Ecdysozoa</taxon>
        <taxon>Nematoda</taxon>
        <taxon>Chromadorea</taxon>
        <taxon>Rhabditida</taxon>
        <taxon>Rhabditina</taxon>
        <taxon>Rhabditomorpha</taxon>
        <taxon>Strongyloidea</taxon>
        <taxon>Trichostrongylidae</taxon>
        <taxon>Teladorsagia</taxon>
    </lineage>
</organism>
<keyword evidence="3 13" id="KW-0732">Signal</keyword>
<dbReference type="GO" id="GO:0005788">
    <property type="term" value="C:endoplasmic reticulum lumen"/>
    <property type="evidence" value="ECO:0007669"/>
    <property type="project" value="UniProtKB-SubCell"/>
</dbReference>
<feature type="domain" description="EF-hand" evidence="14">
    <location>
        <begin position="266"/>
        <end position="301"/>
    </location>
</feature>
<dbReference type="PANTHER" id="PTHR10827:SF100">
    <property type="entry name" value="CALUMENIN-LIKE PROTEIN"/>
    <property type="match status" value="1"/>
</dbReference>
<evidence type="ECO:0000256" key="3">
    <source>
        <dbReference type="ARBA" id="ARBA00022729"/>
    </source>
</evidence>
<feature type="chain" id="PRO_5013634675" description="Reticulocalbin-3" evidence="13">
    <location>
        <begin position="16"/>
        <end position="399"/>
    </location>
</feature>
<keyword evidence="6" id="KW-0106">Calcium</keyword>
<dbReference type="InterPro" id="IPR018247">
    <property type="entry name" value="EF_Hand_1_Ca_BS"/>
</dbReference>
<dbReference type="GO" id="GO:0015031">
    <property type="term" value="P:protein transport"/>
    <property type="evidence" value="ECO:0007669"/>
    <property type="project" value="UniProtKB-ARBA"/>
</dbReference>
<dbReference type="Pfam" id="PF13202">
    <property type="entry name" value="EF-hand_5"/>
    <property type="match status" value="3"/>
</dbReference>
<dbReference type="FunFam" id="1.10.238.10:FF:000090">
    <property type="entry name" value="calumenin isoform X2"/>
    <property type="match status" value="1"/>
</dbReference>
<protein>
    <recommendedName>
        <fullName evidence="11">Reticulocalbin-3</fullName>
    </recommendedName>
</protein>
<reference evidence="15 16" key="1">
    <citation type="submission" date="2015-09" db="EMBL/GenBank/DDBJ databases">
        <title>Draft genome of the parasitic nematode Teladorsagia circumcincta isolate WARC Sus (inbred).</title>
        <authorList>
            <person name="Mitreva M."/>
        </authorList>
    </citation>
    <scope>NUCLEOTIDE SEQUENCE [LARGE SCALE GENOMIC DNA]</scope>
    <source>
        <strain evidence="15 16">S</strain>
    </source>
</reference>
<gene>
    <name evidence="15" type="ORF">TELCIR_07752</name>
</gene>
<dbReference type="OrthoDB" id="293868at2759"/>
<evidence type="ECO:0000256" key="13">
    <source>
        <dbReference type="SAM" id="SignalP"/>
    </source>
</evidence>
<evidence type="ECO:0000256" key="9">
    <source>
        <dbReference type="ARBA" id="ARBA00056975"/>
    </source>
</evidence>
<dbReference type="Proteomes" id="UP000230423">
    <property type="component" value="Unassembled WGS sequence"/>
</dbReference>
<feature type="domain" description="EF-hand" evidence="14">
    <location>
        <begin position="347"/>
        <end position="382"/>
    </location>
</feature>
<dbReference type="SUPFAM" id="SSF47473">
    <property type="entry name" value="EF-hand"/>
    <property type="match status" value="2"/>
</dbReference>
<dbReference type="AlphaFoldDB" id="A0A2G9UJS0"/>
<keyword evidence="2" id="KW-0479">Metal-binding</keyword>
<evidence type="ECO:0000256" key="11">
    <source>
        <dbReference type="ARBA" id="ARBA00072696"/>
    </source>
</evidence>
<evidence type="ECO:0000256" key="4">
    <source>
        <dbReference type="ARBA" id="ARBA00022737"/>
    </source>
</evidence>
<keyword evidence="4" id="KW-0677">Repeat</keyword>
<keyword evidence="5" id="KW-0256">Endoplasmic reticulum</keyword>
<dbReference type="CDD" id="cd16226">
    <property type="entry name" value="EFh_CREC_Calumenin_like"/>
    <property type="match status" value="1"/>
</dbReference>
<feature type="compositionally biased region" description="Basic and acidic residues" evidence="12">
    <location>
        <begin position="18"/>
        <end position="41"/>
    </location>
</feature>
<keyword evidence="8" id="KW-0143">Chaperone</keyword>
<dbReference type="PANTHER" id="PTHR10827">
    <property type="entry name" value="RETICULOCALBIN"/>
    <property type="match status" value="1"/>
</dbReference>
<feature type="domain" description="EF-hand" evidence="14">
    <location>
        <begin position="145"/>
        <end position="180"/>
    </location>
</feature>